<evidence type="ECO:0000256" key="1">
    <source>
        <dbReference type="ARBA" id="ARBA00006717"/>
    </source>
</evidence>
<evidence type="ECO:0000256" key="4">
    <source>
        <dbReference type="ARBA" id="ARBA00023152"/>
    </source>
</evidence>
<dbReference type="GO" id="GO:0004619">
    <property type="term" value="F:phosphoglycerate mutase activity"/>
    <property type="evidence" value="ECO:0007669"/>
    <property type="project" value="UniProtKB-EC"/>
</dbReference>
<keyword evidence="4" id="KW-0324">Glycolysis</keyword>
<dbReference type="SUPFAM" id="SSF53254">
    <property type="entry name" value="Phosphoglycerate mutase-like"/>
    <property type="match status" value="1"/>
</dbReference>
<dbReference type="EC" id="5.4.2.11" evidence="2"/>
<evidence type="ECO:0000313" key="8">
    <source>
        <dbReference type="Proteomes" id="UP000009374"/>
    </source>
</evidence>
<dbReference type="Pfam" id="PF00300">
    <property type="entry name" value="His_Phos_1"/>
    <property type="match status" value="1"/>
</dbReference>
<dbReference type="CDD" id="cd07067">
    <property type="entry name" value="HP_PGM_like"/>
    <property type="match status" value="1"/>
</dbReference>
<dbReference type="Proteomes" id="UP000009374">
    <property type="component" value="Unassembled WGS sequence"/>
</dbReference>
<dbReference type="SMART" id="SM00855">
    <property type="entry name" value="PGAM"/>
    <property type="match status" value="1"/>
</dbReference>
<dbReference type="AlphaFoldDB" id="C6HTM7"/>
<feature type="binding site" evidence="6">
    <location>
        <position position="61"/>
    </location>
    <ligand>
        <name>substrate</name>
    </ligand>
</feature>
<dbReference type="GO" id="GO:0006094">
    <property type="term" value="P:gluconeogenesis"/>
    <property type="evidence" value="ECO:0007669"/>
    <property type="project" value="UniProtKB-KW"/>
</dbReference>
<name>C6HTM7_9BACT</name>
<evidence type="ECO:0000256" key="2">
    <source>
        <dbReference type="ARBA" id="ARBA00012028"/>
    </source>
</evidence>
<dbReference type="InterPro" id="IPR013078">
    <property type="entry name" value="His_Pase_superF_clade-1"/>
</dbReference>
<organism evidence="7 8">
    <name type="scientific">Leptospirillum ferrodiazotrophum</name>
    <dbReference type="NCBI Taxonomy" id="412449"/>
    <lineage>
        <taxon>Bacteria</taxon>
        <taxon>Pseudomonadati</taxon>
        <taxon>Nitrospirota</taxon>
        <taxon>Nitrospiria</taxon>
        <taxon>Nitrospirales</taxon>
        <taxon>Nitrospiraceae</taxon>
        <taxon>Leptospirillum</taxon>
    </lineage>
</organism>
<dbReference type="PIRSF" id="PIRSF000709">
    <property type="entry name" value="6PFK_2-Ptase"/>
    <property type="match status" value="1"/>
</dbReference>
<dbReference type="InterPro" id="IPR029033">
    <property type="entry name" value="His_PPase_superfam"/>
</dbReference>
<reference evidence="7 8" key="1">
    <citation type="journal article" date="2009" name="Appl. Environ. Microbiol.">
        <title>Community genomic and proteomic analyses of chemoautotrophic iron-oxidizing "Leptospirillum rubarum" (Group II) and "Leptospirillum ferrodiazotrophum" (Group III) bacteria in acid mine drainage biofilms.</title>
        <authorList>
            <person name="Goltsman D.S."/>
            <person name="Denef V.J."/>
            <person name="Singer S.W."/>
            <person name="VerBerkmoes N.C."/>
            <person name="Lefsrud M."/>
            <person name="Mueller R.S."/>
            <person name="Dick G.J."/>
            <person name="Sun C.L."/>
            <person name="Wheeler K.E."/>
            <person name="Zemla A."/>
            <person name="Baker B.J."/>
            <person name="Hauser L."/>
            <person name="Land M."/>
            <person name="Shah M.B."/>
            <person name="Thelen M.P."/>
            <person name="Hettich R.L."/>
            <person name="Banfield J.F."/>
        </authorList>
    </citation>
    <scope>NUCLEOTIDE SEQUENCE [LARGE SCALE GENOMIC DNA]</scope>
</reference>
<feature type="binding site" evidence="6">
    <location>
        <begin position="11"/>
        <end position="18"/>
    </location>
    <ligand>
        <name>substrate</name>
    </ligand>
</feature>
<evidence type="ECO:0000256" key="3">
    <source>
        <dbReference type="ARBA" id="ARBA00022432"/>
    </source>
</evidence>
<evidence type="ECO:0000313" key="7">
    <source>
        <dbReference type="EMBL" id="EES53992.1"/>
    </source>
</evidence>
<accession>C6HTM7</accession>
<comment type="similarity">
    <text evidence="1">Belongs to the phosphoglycerate mutase family. BPG-dependent PGAM subfamily.</text>
</comment>
<gene>
    <name evidence="7" type="ORF">UBAL3_24060010</name>
</gene>
<protein>
    <recommendedName>
        <fullName evidence="2">phosphoglycerate mutase (2,3-diphosphoglycerate-dependent)</fullName>
        <ecNumber evidence="2">5.4.2.11</ecNumber>
    </recommendedName>
</protein>
<evidence type="ECO:0000256" key="6">
    <source>
        <dbReference type="PIRSR" id="PIRSR613078-2"/>
    </source>
</evidence>
<keyword evidence="5" id="KW-0413">Isomerase</keyword>
<dbReference type="InterPro" id="IPR005952">
    <property type="entry name" value="Phosphogly_mut1"/>
</dbReference>
<keyword evidence="3" id="KW-0312">Gluconeogenesis</keyword>
<sequence length="201" mass="23539">MDFKMEVYILRHAISIANEKNLVCGSRDYPLSETGIKQANRICNHLQKIPFTLGYSSPLSRSIDTIKYMKEKLQFNIVAEISEVDTGDASHMTFEKLWSLDNRYRSPWLHPYLRYPAGECFYEMINRIQSWFLNESNKWKENDIVLIVGHEGTLRSILLNLLNLKISEYPTFPIKNCDYFHLFITDGVLKEKKHLTLEDIG</sequence>
<dbReference type="EMBL" id="GG693851">
    <property type="protein sequence ID" value="EES53992.1"/>
    <property type="molecule type" value="Genomic_DNA"/>
</dbReference>
<dbReference type="PANTHER" id="PTHR11931">
    <property type="entry name" value="PHOSPHOGLYCERATE MUTASE"/>
    <property type="match status" value="1"/>
</dbReference>
<dbReference type="Gene3D" id="3.40.50.1240">
    <property type="entry name" value="Phosphoglycerate mutase-like"/>
    <property type="match status" value="1"/>
</dbReference>
<evidence type="ECO:0000256" key="5">
    <source>
        <dbReference type="ARBA" id="ARBA00023235"/>
    </source>
</evidence>
<keyword evidence="8" id="KW-1185">Reference proteome</keyword>
<dbReference type="GO" id="GO:0006096">
    <property type="term" value="P:glycolytic process"/>
    <property type="evidence" value="ECO:0007669"/>
    <property type="project" value="UniProtKB-KW"/>
</dbReference>
<proteinExistence type="inferred from homology"/>